<dbReference type="GO" id="GO:0005685">
    <property type="term" value="C:U1 snRNP"/>
    <property type="evidence" value="ECO:0007669"/>
    <property type="project" value="InterPro"/>
</dbReference>
<reference evidence="4 5" key="1">
    <citation type="submission" date="2019-09" db="EMBL/GenBank/DDBJ databases">
        <authorList>
            <person name="Brejova B."/>
        </authorList>
    </citation>
    <scope>NUCLEOTIDE SEQUENCE [LARGE SCALE GENOMIC DNA]</scope>
</reference>
<name>A0A5E8BD58_9ASCO</name>
<dbReference type="PANTHER" id="PTHR12375">
    <property type="entry name" value="RNA-BINDING PROTEIN LUC7-RELATED"/>
    <property type="match status" value="1"/>
</dbReference>
<feature type="coiled-coil region" evidence="2">
    <location>
        <begin position="121"/>
        <end position="182"/>
    </location>
</feature>
<evidence type="ECO:0000313" key="5">
    <source>
        <dbReference type="Proteomes" id="UP000398389"/>
    </source>
</evidence>
<evidence type="ECO:0000256" key="2">
    <source>
        <dbReference type="SAM" id="Coils"/>
    </source>
</evidence>
<dbReference type="Proteomes" id="UP000398389">
    <property type="component" value="Unassembled WGS sequence"/>
</dbReference>
<dbReference type="EMBL" id="CABVLU010000002">
    <property type="protein sequence ID" value="VVT49484.1"/>
    <property type="molecule type" value="Genomic_DNA"/>
</dbReference>
<evidence type="ECO:0000256" key="3">
    <source>
        <dbReference type="SAM" id="MobiDB-lite"/>
    </source>
</evidence>
<organism evidence="4 5">
    <name type="scientific">Magnusiomyces paraingens</name>
    <dbReference type="NCBI Taxonomy" id="2606893"/>
    <lineage>
        <taxon>Eukaryota</taxon>
        <taxon>Fungi</taxon>
        <taxon>Dikarya</taxon>
        <taxon>Ascomycota</taxon>
        <taxon>Saccharomycotina</taxon>
        <taxon>Dipodascomycetes</taxon>
        <taxon>Dipodascales</taxon>
        <taxon>Dipodascaceae</taxon>
        <taxon>Magnusiomyces</taxon>
    </lineage>
</organism>
<keyword evidence="2" id="KW-0175">Coiled coil</keyword>
<sequence>MAAEQRKRLEKLMGADALDPQSSSRKHHVNLHNPRICRSFLVGTCPHDLFVGTKQDLGPCPKQHLENYKMEYRAQILKKKKFPEFDLDYERDLERYITECNRRIDTANKRLERTPEDIAKMQETTQDLEELDKNLALALEEVELLGEAGEIAKAAEVHEVMVEPLRQKRAQKERELRMLSDQSGFSGHQKLQVCTLCGAYLSRLDNDRRLADHFTGKMHLGYRLMRQAYKEIKAKNDLRRRTTGGGSSNSGATSSSGTSSISRGGGGSYRPGDQIVA</sequence>
<dbReference type="InterPro" id="IPR004882">
    <property type="entry name" value="Luc7-rel"/>
</dbReference>
<evidence type="ECO:0000256" key="1">
    <source>
        <dbReference type="ARBA" id="ARBA00005655"/>
    </source>
</evidence>
<evidence type="ECO:0000313" key="4">
    <source>
        <dbReference type="EMBL" id="VVT49484.1"/>
    </source>
</evidence>
<dbReference type="Pfam" id="PF03194">
    <property type="entry name" value="LUC7"/>
    <property type="match status" value="1"/>
</dbReference>
<feature type="compositionally biased region" description="Low complexity" evidence="3">
    <location>
        <begin position="249"/>
        <end position="262"/>
    </location>
</feature>
<dbReference type="GO" id="GO:0003729">
    <property type="term" value="F:mRNA binding"/>
    <property type="evidence" value="ECO:0007669"/>
    <property type="project" value="InterPro"/>
</dbReference>
<proteinExistence type="inferred from homology"/>
<dbReference type="GO" id="GO:0006376">
    <property type="term" value="P:mRNA splice site recognition"/>
    <property type="evidence" value="ECO:0007669"/>
    <property type="project" value="InterPro"/>
</dbReference>
<accession>A0A5E8BD58</accession>
<dbReference type="OrthoDB" id="153872at2759"/>
<dbReference type="GeneID" id="43581111"/>
<dbReference type="RefSeq" id="XP_031852902.1">
    <property type="nucleotide sequence ID" value="XM_031997011.1"/>
</dbReference>
<gene>
    <name evidence="4" type="ORF">SAPINGB_P002292</name>
</gene>
<keyword evidence="5" id="KW-1185">Reference proteome</keyword>
<comment type="similarity">
    <text evidence="1">Belongs to the Luc7 family.</text>
</comment>
<dbReference type="AlphaFoldDB" id="A0A5E8BD58"/>
<feature type="region of interest" description="Disordered" evidence="3">
    <location>
        <begin position="233"/>
        <end position="277"/>
    </location>
</feature>
<protein>
    <submittedName>
        <fullName evidence="4">Uncharacterized protein</fullName>
    </submittedName>
</protein>